<dbReference type="Proteomes" id="UP000248134">
    <property type="component" value="Unassembled WGS sequence"/>
</dbReference>
<keyword evidence="11 14" id="KW-0472">Membrane</keyword>
<feature type="region of interest" description="Disordered" evidence="16">
    <location>
        <begin position="1"/>
        <end position="26"/>
    </location>
</feature>
<feature type="domain" description="TonB-dependent receptor plug" evidence="18">
    <location>
        <begin position="122"/>
        <end position="223"/>
    </location>
</feature>
<evidence type="ECO:0000256" key="16">
    <source>
        <dbReference type="SAM" id="MobiDB-lite"/>
    </source>
</evidence>
<feature type="region of interest" description="Disordered" evidence="16">
    <location>
        <begin position="43"/>
        <end position="122"/>
    </location>
</feature>
<evidence type="ECO:0000256" key="11">
    <source>
        <dbReference type="ARBA" id="ARBA00023136"/>
    </source>
</evidence>
<dbReference type="InterPro" id="IPR039426">
    <property type="entry name" value="TonB-dep_rcpt-like"/>
</dbReference>
<accession>A0A323UDB3</accession>
<dbReference type="PANTHER" id="PTHR32552">
    <property type="entry name" value="FERRICHROME IRON RECEPTOR-RELATED"/>
    <property type="match status" value="1"/>
</dbReference>
<evidence type="ECO:0000256" key="6">
    <source>
        <dbReference type="ARBA" id="ARBA00022692"/>
    </source>
</evidence>
<dbReference type="Gene3D" id="2.170.130.10">
    <property type="entry name" value="TonB-dependent receptor, plug domain"/>
    <property type="match status" value="1"/>
</dbReference>
<dbReference type="CDD" id="cd01347">
    <property type="entry name" value="ligand_gated_channel"/>
    <property type="match status" value="1"/>
</dbReference>
<keyword evidence="3 14" id="KW-0813">Transport</keyword>
<dbReference type="AlphaFoldDB" id="A0A323UDB3"/>
<dbReference type="NCBIfam" id="TIGR01783">
    <property type="entry name" value="TonB-siderophor"/>
    <property type="match status" value="1"/>
</dbReference>
<evidence type="ECO:0000256" key="14">
    <source>
        <dbReference type="PROSITE-ProRule" id="PRU01360"/>
    </source>
</evidence>
<dbReference type="InterPro" id="IPR010105">
    <property type="entry name" value="TonB_sidphr_rcpt"/>
</dbReference>
<proteinExistence type="inferred from homology"/>
<keyword evidence="4 14" id="KW-1134">Transmembrane beta strand</keyword>
<dbReference type="Pfam" id="PF00593">
    <property type="entry name" value="TonB_dep_Rec_b-barrel"/>
    <property type="match status" value="1"/>
</dbReference>
<reference evidence="19 20" key="1">
    <citation type="submission" date="2018-06" db="EMBL/GenBank/DDBJ databases">
        <title>Draft Whole-Genome Sequence of the purple photosynthetic bacterium Rhodospeudomonas palustris XCP.</title>
        <authorList>
            <person name="Rayyan A."/>
            <person name="Meyer T.E."/>
            <person name="Kyndt J.A."/>
        </authorList>
    </citation>
    <scope>NUCLEOTIDE SEQUENCE [LARGE SCALE GENOMIC DNA]</scope>
    <source>
        <strain evidence="19 20">XCP</strain>
    </source>
</reference>
<evidence type="ECO:0000256" key="12">
    <source>
        <dbReference type="ARBA" id="ARBA00023170"/>
    </source>
</evidence>
<evidence type="ECO:0000313" key="20">
    <source>
        <dbReference type="Proteomes" id="UP000248134"/>
    </source>
</evidence>
<name>A0A323UDB3_RHOPL</name>
<dbReference type="Pfam" id="PF07715">
    <property type="entry name" value="Plug"/>
    <property type="match status" value="1"/>
</dbReference>
<dbReference type="PROSITE" id="PS52016">
    <property type="entry name" value="TONB_DEPENDENT_REC_3"/>
    <property type="match status" value="1"/>
</dbReference>
<keyword evidence="5" id="KW-0410">Iron transport</keyword>
<dbReference type="InterPro" id="IPR037066">
    <property type="entry name" value="Plug_dom_sf"/>
</dbReference>
<dbReference type="PANTHER" id="PTHR32552:SF68">
    <property type="entry name" value="FERRICHROME OUTER MEMBRANE TRANSPORTER_PHAGE RECEPTOR"/>
    <property type="match status" value="1"/>
</dbReference>
<dbReference type="GO" id="GO:0015344">
    <property type="term" value="F:siderophore uptake transmembrane transporter activity"/>
    <property type="evidence" value="ECO:0007669"/>
    <property type="project" value="TreeGrafter"/>
</dbReference>
<dbReference type="InterPro" id="IPR036942">
    <property type="entry name" value="Beta-barrel_TonB_sf"/>
</dbReference>
<evidence type="ECO:0000256" key="3">
    <source>
        <dbReference type="ARBA" id="ARBA00022448"/>
    </source>
</evidence>
<dbReference type="Gene3D" id="2.40.170.20">
    <property type="entry name" value="TonB-dependent receptor, beta-barrel domain"/>
    <property type="match status" value="1"/>
</dbReference>
<comment type="subcellular location">
    <subcellularLocation>
        <location evidence="1 14">Cell outer membrane</location>
        <topology evidence="1 14">Multi-pass membrane protein</topology>
    </subcellularLocation>
</comment>
<evidence type="ECO:0000256" key="1">
    <source>
        <dbReference type="ARBA" id="ARBA00004571"/>
    </source>
</evidence>
<evidence type="ECO:0000256" key="10">
    <source>
        <dbReference type="ARBA" id="ARBA00023077"/>
    </source>
</evidence>
<evidence type="ECO:0000256" key="7">
    <source>
        <dbReference type="ARBA" id="ARBA00022729"/>
    </source>
</evidence>
<keyword evidence="9" id="KW-0406">Ion transport</keyword>
<evidence type="ECO:0000256" key="5">
    <source>
        <dbReference type="ARBA" id="ARBA00022496"/>
    </source>
</evidence>
<keyword evidence="12 19" id="KW-0675">Receptor</keyword>
<evidence type="ECO:0000259" key="17">
    <source>
        <dbReference type="Pfam" id="PF00593"/>
    </source>
</evidence>
<dbReference type="FunFam" id="2.40.170.20:FF:000005">
    <property type="entry name" value="TonB-dependent siderophore receptor"/>
    <property type="match status" value="1"/>
</dbReference>
<feature type="compositionally biased region" description="Low complexity" evidence="16">
    <location>
        <begin position="45"/>
        <end position="68"/>
    </location>
</feature>
<keyword evidence="10 15" id="KW-0798">TonB box</keyword>
<protein>
    <submittedName>
        <fullName evidence="19">TonB-dependent siderophore receptor</fullName>
    </submittedName>
</protein>
<organism evidence="19 20">
    <name type="scientific">Rhodopseudomonas palustris</name>
    <dbReference type="NCBI Taxonomy" id="1076"/>
    <lineage>
        <taxon>Bacteria</taxon>
        <taxon>Pseudomonadati</taxon>
        <taxon>Pseudomonadota</taxon>
        <taxon>Alphaproteobacteria</taxon>
        <taxon>Hyphomicrobiales</taxon>
        <taxon>Nitrobacteraceae</taxon>
        <taxon>Rhodopseudomonas</taxon>
    </lineage>
</organism>
<dbReference type="FunFam" id="2.170.130.10:FF:000001">
    <property type="entry name" value="Catecholate siderophore TonB-dependent receptor"/>
    <property type="match status" value="1"/>
</dbReference>
<keyword evidence="8" id="KW-0408">Iron</keyword>
<gene>
    <name evidence="19" type="ORF">DNX69_24240</name>
</gene>
<evidence type="ECO:0000256" key="2">
    <source>
        <dbReference type="ARBA" id="ARBA00009810"/>
    </source>
</evidence>
<comment type="caution">
    <text evidence="19">The sequence shown here is derived from an EMBL/GenBank/DDBJ whole genome shotgun (WGS) entry which is preliminary data.</text>
</comment>
<evidence type="ECO:0000313" key="19">
    <source>
        <dbReference type="EMBL" id="PZA09420.1"/>
    </source>
</evidence>
<dbReference type="InterPro" id="IPR000531">
    <property type="entry name" value="Beta-barrel_TonB"/>
</dbReference>
<evidence type="ECO:0000256" key="13">
    <source>
        <dbReference type="ARBA" id="ARBA00023237"/>
    </source>
</evidence>
<feature type="compositionally biased region" description="Polar residues" evidence="16">
    <location>
        <begin position="110"/>
        <end position="122"/>
    </location>
</feature>
<comment type="similarity">
    <text evidence="2 14 15">Belongs to the TonB-dependent receptor family.</text>
</comment>
<dbReference type="GO" id="GO:0009279">
    <property type="term" value="C:cell outer membrane"/>
    <property type="evidence" value="ECO:0007669"/>
    <property type="project" value="UniProtKB-SubCell"/>
</dbReference>
<sequence length="769" mass="83936">MTTQPRSAELRNSRQPAKRRGRRFAASLPMSALLLIGTVTEDARAQAAASTPAAPTASALPPVVVSAPKRSKPKRTAARPAAIAAPAAPPRQASRPGTPRAADGPGYVARTSTTGTKTNTPLIETPQSISVINRQQMDAQNVQSVTDALRYSAGVVATTPAISQRFDTFSIRGFDASNSGILRDGLRGTTAQAWPKTEPYGLERVEVLRGPSSVLYGQNSPGGLVNLVTKRPLETPFHEVMLQGGSFDRLQGQFDLSGPVDKDSQFLYRLTGLVRDSNTQFKAIADDKVFIAPALTWRPDLDTTLTILTDYSHEKFGPPRPYIPIQGTLLPNKNGQLPRNQFLDQPGLDNDRTQYSAGYLFERHLDDTFTVRSNFRYGHVDLLTNTASGMSLAADQRTLNRALYQFRIVGDTYASDNQIQADWWMGSTQFVSLAGVDYRRSTEDYYLNSGRAPSIDIFNPVYDQPLGVATTPSASTWQTSDQVGIYGQQQIKFDRHWVLSLGGRQDWSNTATDNRLKRSTATQDDKAFTYRAGLVYLSDVGLAPYVGYSTSFSPVLGTDFYGQPYKPTTGRQAEIGIKYQPVGATSFVTMSVFDLYQENVQTTDPNNALNRLQVGEVRSRGFELQGVANPIAGLNLVASYTHADLTVTKSNTMAELGNRPTGLPADTASLWGDYTFQSGPLAGFGAGLGTRYVGETFADAANTIGVPSYVLFDAALHYDLGQLHRDLKGMRLAVNATNLTNKQYYVSCSTTSCNAGFDRSVIASLRYRW</sequence>
<keyword evidence="7" id="KW-0732">Signal</keyword>
<dbReference type="SUPFAM" id="SSF56935">
    <property type="entry name" value="Porins"/>
    <property type="match status" value="1"/>
</dbReference>
<feature type="domain" description="TonB-dependent receptor-like beta-barrel" evidence="17">
    <location>
        <begin position="297"/>
        <end position="739"/>
    </location>
</feature>
<dbReference type="RefSeq" id="WP_110788765.1">
    <property type="nucleotide sequence ID" value="NZ_QKQS01000038.1"/>
</dbReference>
<keyword evidence="6 14" id="KW-0812">Transmembrane</keyword>
<dbReference type="GO" id="GO:0015891">
    <property type="term" value="P:siderophore transport"/>
    <property type="evidence" value="ECO:0007669"/>
    <property type="project" value="InterPro"/>
</dbReference>
<dbReference type="EMBL" id="QKQS01000038">
    <property type="protein sequence ID" value="PZA09420.1"/>
    <property type="molecule type" value="Genomic_DNA"/>
</dbReference>
<evidence type="ECO:0000259" key="18">
    <source>
        <dbReference type="Pfam" id="PF07715"/>
    </source>
</evidence>
<evidence type="ECO:0000256" key="4">
    <source>
        <dbReference type="ARBA" id="ARBA00022452"/>
    </source>
</evidence>
<evidence type="ECO:0000256" key="8">
    <source>
        <dbReference type="ARBA" id="ARBA00023004"/>
    </source>
</evidence>
<keyword evidence="13 14" id="KW-0998">Cell outer membrane</keyword>
<dbReference type="GO" id="GO:0038023">
    <property type="term" value="F:signaling receptor activity"/>
    <property type="evidence" value="ECO:0007669"/>
    <property type="project" value="InterPro"/>
</dbReference>
<dbReference type="InterPro" id="IPR012910">
    <property type="entry name" value="Plug_dom"/>
</dbReference>
<feature type="compositionally biased region" description="Low complexity" evidence="16">
    <location>
        <begin position="78"/>
        <end position="96"/>
    </location>
</feature>
<dbReference type="OrthoDB" id="9760333at2"/>
<evidence type="ECO:0000256" key="15">
    <source>
        <dbReference type="RuleBase" id="RU003357"/>
    </source>
</evidence>
<evidence type="ECO:0000256" key="9">
    <source>
        <dbReference type="ARBA" id="ARBA00023065"/>
    </source>
</evidence>